<feature type="compositionally biased region" description="Pro residues" evidence="1">
    <location>
        <begin position="79"/>
        <end position="88"/>
    </location>
</feature>
<protein>
    <submittedName>
        <fullName evidence="2">Uncharacterized protein</fullName>
    </submittedName>
</protein>
<reference evidence="2 3" key="1">
    <citation type="submission" date="2022-09" db="EMBL/GenBank/DDBJ databases">
        <authorList>
            <person name="Palmer J.M."/>
        </authorList>
    </citation>
    <scope>NUCLEOTIDE SEQUENCE [LARGE SCALE GENOMIC DNA]</scope>
    <source>
        <strain evidence="2 3">DSM 7382</strain>
    </source>
</reference>
<name>A0AAW0G7J8_9APHY</name>
<sequence length="153" mass="16035">MHEDEVGQMREGSATPPTPSSVPGIYKNSAAAAMASNGQLAGGEPRTAIPRNSSVPSISMRAPFLSPASRPTSTLWYPPSYPAYPGSPNPSDTVYPPGSDQPSVPYLPASGSNPYLARKTKAPLPSSRLVQKLTKEEKPWIGEKMGEAGQVGG</sequence>
<proteinExistence type="predicted"/>
<evidence type="ECO:0000313" key="2">
    <source>
        <dbReference type="EMBL" id="KAK7689383.1"/>
    </source>
</evidence>
<accession>A0AAW0G7J8</accession>
<dbReference type="EMBL" id="JASBNA010000008">
    <property type="protein sequence ID" value="KAK7689383.1"/>
    <property type="molecule type" value="Genomic_DNA"/>
</dbReference>
<dbReference type="AlphaFoldDB" id="A0AAW0G7J8"/>
<keyword evidence="3" id="KW-1185">Reference proteome</keyword>
<comment type="caution">
    <text evidence="2">The sequence shown here is derived from an EMBL/GenBank/DDBJ whole genome shotgun (WGS) entry which is preliminary data.</text>
</comment>
<gene>
    <name evidence="2" type="ORF">QCA50_007175</name>
</gene>
<evidence type="ECO:0000313" key="3">
    <source>
        <dbReference type="Proteomes" id="UP001385951"/>
    </source>
</evidence>
<feature type="region of interest" description="Disordered" evidence="1">
    <location>
        <begin position="1"/>
        <end position="153"/>
    </location>
</feature>
<organism evidence="2 3">
    <name type="scientific">Cerrena zonata</name>
    <dbReference type="NCBI Taxonomy" id="2478898"/>
    <lineage>
        <taxon>Eukaryota</taxon>
        <taxon>Fungi</taxon>
        <taxon>Dikarya</taxon>
        <taxon>Basidiomycota</taxon>
        <taxon>Agaricomycotina</taxon>
        <taxon>Agaricomycetes</taxon>
        <taxon>Polyporales</taxon>
        <taxon>Cerrenaceae</taxon>
        <taxon>Cerrena</taxon>
    </lineage>
</organism>
<dbReference type="Proteomes" id="UP001385951">
    <property type="component" value="Unassembled WGS sequence"/>
</dbReference>
<feature type="compositionally biased region" description="Basic and acidic residues" evidence="1">
    <location>
        <begin position="133"/>
        <end position="146"/>
    </location>
</feature>
<evidence type="ECO:0000256" key="1">
    <source>
        <dbReference type="SAM" id="MobiDB-lite"/>
    </source>
</evidence>